<proteinExistence type="inferred from homology"/>
<accession>A5D1W0</accession>
<dbReference type="KEGG" id="pth:PTH_1584"/>
<dbReference type="InterPro" id="IPR016163">
    <property type="entry name" value="Ald_DH_C"/>
</dbReference>
<dbReference type="eggNOG" id="COG1012">
    <property type="taxonomic scope" value="Bacteria"/>
</dbReference>
<dbReference type="Gene3D" id="3.40.50.1970">
    <property type="match status" value="1"/>
</dbReference>
<evidence type="ECO:0000259" key="10">
    <source>
        <dbReference type="Pfam" id="PF00465"/>
    </source>
</evidence>
<dbReference type="eggNOG" id="COG1454">
    <property type="taxonomic scope" value="Bacteria"/>
</dbReference>
<dbReference type="InterPro" id="IPR056798">
    <property type="entry name" value="ADH_Fe_C"/>
</dbReference>
<dbReference type="GO" id="GO:0004022">
    <property type="term" value="F:alcohol dehydrogenase (NAD+) activity"/>
    <property type="evidence" value="ECO:0007669"/>
    <property type="project" value="UniProtKB-UniRule"/>
</dbReference>
<name>A5D1W0_PELTS</name>
<evidence type="ECO:0000313" key="13">
    <source>
        <dbReference type="Proteomes" id="UP000006556"/>
    </source>
</evidence>
<dbReference type="CDD" id="cd08178">
    <property type="entry name" value="AAD_C"/>
    <property type="match status" value="1"/>
</dbReference>
<dbReference type="AlphaFoldDB" id="A5D1W0"/>
<dbReference type="Gene3D" id="3.40.605.10">
    <property type="entry name" value="Aldehyde Dehydrogenase, Chain A, domain 1"/>
    <property type="match status" value="1"/>
</dbReference>
<dbReference type="Pfam" id="PF00171">
    <property type="entry name" value="Aldedh"/>
    <property type="match status" value="1"/>
</dbReference>
<dbReference type="Pfam" id="PF00465">
    <property type="entry name" value="Fe-ADH"/>
    <property type="match status" value="1"/>
</dbReference>
<dbReference type="NCBIfam" id="NF010378">
    <property type="entry name" value="PRK13805.1"/>
    <property type="match status" value="1"/>
</dbReference>
<dbReference type="InterPro" id="IPR016161">
    <property type="entry name" value="Ald_DH/histidinol_DH"/>
</dbReference>
<dbReference type="InterPro" id="IPR012079">
    <property type="entry name" value="Bifunc_Ald-ADH"/>
</dbReference>
<keyword evidence="5" id="KW-0511">Multifunctional enzyme</keyword>
<dbReference type="Proteomes" id="UP000006556">
    <property type="component" value="Chromosome"/>
</dbReference>
<evidence type="ECO:0000256" key="5">
    <source>
        <dbReference type="ARBA" id="ARBA00023268"/>
    </source>
</evidence>
<evidence type="ECO:0000259" key="9">
    <source>
        <dbReference type="Pfam" id="PF00171"/>
    </source>
</evidence>
<dbReference type="PIRSF" id="PIRSF000111">
    <property type="entry name" value="ALDH_ADH"/>
    <property type="match status" value="1"/>
</dbReference>
<evidence type="ECO:0000256" key="2">
    <source>
        <dbReference type="ARBA" id="ARBA00023002"/>
    </source>
</evidence>
<dbReference type="HOGENOM" id="CLU_007207_1_0_9"/>
<dbReference type="InterPro" id="IPR015590">
    <property type="entry name" value="Aldehyde_DH_dom"/>
</dbReference>
<dbReference type="FunFam" id="1.20.1090.10:FF:000001">
    <property type="entry name" value="Aldehyde-alcohol dehydrogenase"/>
    <property type="match status" value="1"/>
</dbReference>
<evidence type="ECO:0000256" key="4">
    <source>
        <dbReference type="ARBA" id="ARBA00023027"/>
    </source>
</evidence>
<dbReference type="SUPFAM" id="SSF56796">
    <property type="entry name" value="Dehydroquinate synthase-like"/>
    <property type="match status" value="1"/>
</dbReference>
<dbReference type="FunFam" id="3.40.50.1970:FF:000002">
    <property type="entry name" value="Aldehyde-alcohol dehydrogenase"/>
    <property type="match status" value="1"/>
</dbReference>
<evidence type="ECO:0000256" key="3">
    <source>
        <dbReference type="ARBA" id="ARBA00023004"/>
    </source>
</evidence>
<comment type="cofactor">
    <cofactor evidence="1">
        <name>Fe(2+)</name>
        <dbReference type="ChEBI" id="CHEBI:29033"/>
    </cofactor>
</comment>
<dbReference type="Gene3D" id="3.40.309.10">
    <property type="entry name" value="Aldehyde Dehydrogenase, Chain A, domain 2"/>
    <property type="match status" value="1"/>
</dbReference>
<dbReference type="PANTHER" id="PTHR11496">
    <property type="entry name" value="ALCOHOL DEHYDROGENASE"/>
    <property type="match status" value="1"/>
</dbReference>
<keyword evidence="13" id="KW-1185">Reference proteome</keyword>
<feature type="domain" description="Alcohol dehydrogenase iron-type/glycerol dehydrogenase GldA" evidence="10">
    <location>
        <begin position="465"/>
        <end position="643"/>
    </location>
</feature>
<dbReference type="GO" id="GO:0008774">
    <property type="term" value="F:acetaldehyde dehydrogenase (acetylating) activity"/>
    <property type="evidence" value="ECO:0007669"/>
    <property type="project" value="UniProtKB-UniRule"/>
</dbReference>
<dbReference type="PANTHER" id="PTHR11496:SF83">
    <property type="entry name" value="HYDROXYACID-OXOACID TRANSHYDROGENASE, MITOCHONDRIAL"/>
    <property type="match status" value="1"/>
</dbReference>
<reference evidence="13" key="1">
    <citation type="journal article" date="2008" name="Genome Res.">
        <title>The genome of Pelotomaculum thermopropionicum reveals niche-associated evolution in anaerobic microbiota.</title>
        <authorList>
            <person name="Kosaka T."/>
            <person name="Kato S."/>
            <person name="Shimoyama T."/>
            <person name="Ishii S."/>
            <person name="Abe T."/>
            <person name="Watanabe K."/>
        </authorList>
    </citation>
    <scope>NUCLEOTIDE SEQUENCE [LARGE SCALE GENOMIC DNA]</scope>
    <source>
        <strain evidence="13">DSM 13744 / JCM 10971 / SI</strain>
    </source>
</reference>
<gene>
    <name evidence="12" type="ordered locus">PTH_1584</name>
</gene>
<feature type="domain" description="Aldehyde dehydrogenase" evidence="9">
    <location>
        <begin position="14"/>
        <end position="274"/>
    </location>
</feature>
<comment type="similarity">
    <text evidence="7 8">In the C-terminal section; belongs to the iron-containing alcohol dehydrogenase family.</text>
</comment>
<dbReference type="GO" id="GO:0015976">
    <property type="term" value="P:carbon utilization"/>
    <property type="evidence" value="ECO:0007669"/>
    <property type="project" value="InterPro"/>
</dbReference>
<evidence type="ECO:0000259" key="11">
    <source>
        <dbReference type="Pfam" id="PF25137"/>
    </source>
</evidence>
<dbReference type="Pfam" id="PF25137">
    <property type="entry name" value="ADH_Fe_C"/>
    <property type="match status" value="1"/>
</dbReference>
<dbReference type="STRING" id="370438.PTH_1584"/>
<evidence type="ECO:0000256" key="8">
    <source>
        <dbReference type="PIRNR" id="PIRNR000111"/>
    </source>
</evidence>
<dbReference type="InterPro" id="IPR016162">
    <property type="entry name" value="Ald_DH_N"/>
</dbReference>
<comment type="similarity">
    <text evidence="6 8">In the N-terminal section; belongs to the aldehyde dehydrogenase family.</text>
</comment>
<dbReference type="GO" id="GO:0046872">
    <property type="term" value="F:metal ion binding"/>
    <property type="evidence" value="ECO:0007669"/>
    <property type="project" value="InterPro"/>
</dbReference>
<evidence type="ECO:0000256" key="7">
    <source>
        <dbReference type="ARBA" id="ARBA00035645"/>
    </source>
</evidence>
<dbReference type="SUPFAM" id="SSF53720">
    <property type="entry name" value="ALDH-like"/>
    <property type="match status" value="1"/>
</dbReference>
<evidence type="ECO:0000313" key="12">
    <source>
        <dbReference type="EMBL" id="BAF59765.1"/>
    </source>
</evidence>
<evidence type="ECO:0000256" key="1">
    <source>
        <dbReference type="ARBA" id="ARBA00001954"/>
    </source>
</evidence>
<organism evidence="12 13">
    <name type="scientific">Pelotomaculum thermopropionicum (strain DSM 13744 / JCM 10971 / SI)</name>
    <dbReference type="NCBI Taxonomy" id="370438"/>
    <lineage>
        <taxon>Bacteria</taxon>
        <taxon>Bacillati</taxon>
        <taxon>Bacillota</taxon>
        <taxon>Clostridia</taxon>
        <taxon>Eubacteriales</taxon>
        <taxon>Desulfotomaculaceae</taxon>
        <taxon>Pelotomaculum</taxon>
    </lineage>
</organism>
<dbReference type="InterPro" id="IPR001670">
    <property type="entry name" value="ADH_Fe/GldA"/>
</dbReference>
<feature type="domain" description="Fe-containing alcohol dehydrogenase-like C-terminal" evidence="11">
    <location>
        <begin position="655"/>
        <end position="864"/>
    </location>
</feature>
<dbReference type="EMBL" id="AP009389">
    <property type="protein sequence ID" value="BAF59765.1"/>
    <property type="molecule type" value="Genomic_DNA"/>
</dbReference>
<sequence length="900" mass="98356">MPELAEKDRPGDESAKSKIDELVGKAQEALCRFLEYGQEDVDRIVKAMALAGLDQHMELARMAVEETGRGVLEDKITKNIFATEYVYHSIKYHKTVGIINKNEEEDYEEVAEPAGVIAGVTPVTNPTSTTLFKSLISIKTRNPIVFCFHPGAQRCSAAAAKIMLNAAVAAGAPEHCIGWVEQPSIEAAKMLMAHPGVSLILATGGSAMVRSAYSSGKPALGVGPGNVPCYIEKSAGLRRAVTDLILSKTFDNGMICASEQGLVVDREVAGAVEHLLSQYGCYFMNPGEVKLLERLATCGESCSMSPEVVGRPAEEIARMAGFPVPPGTKILIARLGGVGPEYPLSREKLCPILAYYTVASWQEGIELCEKIVEFGGMGHSAVIHSGDERLIGEFARRIMAGRIIVNAPATHGAIGDIYNTNMPSLTLGCGSFGRNTTTANVSAVNLINIKRVAKRRVNMQWFKVPERVYFERGSVQYLSKMPGMARAFIVTDRVMADLGYVEKIKYHLDKREPRPVVEVFSEVEPDPSLGLVLKGRELMNRFNPDTIIAVGGGSVIDAAKGMWLFYEHPGVEFEFLKLKFLDIRKRTYKYPKLGRKARLVAIPTTSGSGSEVTAFAVLTDRGKDLKYPLADYELTPDVAIVDPDFVDTLPPSLVADTGMDVLAHSIEAYVSVMASDYTDALALKAIELVFKYLPRSWREGDREAREKMHNASTIAGMAFTNAFLGINHSLAHKVGGEFGIPHGRINAVLMPYIIEYNAGLPSKFVSFPKYEYYIAPEKYRRIAAHLGLPATSPEEGVGSLIGAIRELNRSLGIPETLAGLGIGREDFTAKLPLLAEKAFEDQCTTTNPRLPLIAELEEILRRAYGAELHAEDRTRHEKETIDDLPFIQPVAGTGSQMPLQ</sequence>
<dbReference type="PROSITE" id="PS00913">
    <property type="entry name" value="ADH_IRON_1"/>
    <property type="match status" value="1"/>
</dbReference>
<dbReference type="CDD" id="cd07122">
    <property type="entry name" value="ALDH_F20_ACDH"/>
    <property type="match status" value="1"/>
</dbReference>
<dbReference type="Gene3D" id="1.20.1090.10">
    <property type="entry name" value="Dehydroquinate synthase-like - alpha domain"/>
    <property type="match status" value="1"/>
</dbReference>
<protein>
    <recommendedName>
        <fullName evidence="8">Aldehyde-alcohol dehydrogenase</fullName>
    </recommendedName>
</protein>
<dbReference type="InterPro" id="IPR039697">
    <property type="entry name" value="Alcohol_dehydrogenase_Fe"/>
</dbReference>
<evidence type="ECO:0000256" key="6">
    <source>
        <dbReference type="ARBA" id="ARBA00035641"/>
    </source>
</evidence>
<keyword evidence="2 8" id="KW-0560">Oxidoreductase</keyword>
<keyword evidence="3" id="KW-0408">Iron</keyword>
<dbReference type="GO" id="GO:0006066">
    <property type="term" value="P:alcohol metabolic process"/>
    <property type="evidence" value="ECO:0007669"/>
    <property type="project" value="InterPro"/>
</dbReference>
<dbReference type="InterPro" id="IPR018211">
    <property type="entry name" value="ADH_Fe_CS"/>
</dbReference>
<keyword evidence="4" id="KW-0520">NAD</keyword>
<dbReference type="InterPro" id="IPR034789">
    <property type="entry name" value="AAD_C"/>
</dbReference>